<evidence type="ECO:0000259" key="6">
    <source>
        <dbReference type="PROSITE" id="PS51192"/>
    </source>
</evidence>
<dbReference type="Gene3D" id="1.20.120.1080">
    <property type="match status" value="1"/>
</dbReference>
<dbReference type="PANTHER" id="PTHR18934">
    <property type="entry name" value="ATP-DEPENDENT RNA HELICASE"/>
    <property type="match status" value="1"/>
</dbReference>
<dbReference type="GO" id="GO:0003723">
    <property type="term" value="F:RNA binding"/>
    <property type="evidence" value="ECO:0007669"/>
    <property type="project" value="TreeGrafter"/>
</dbReference>
<evidence type="ECO:0000313" key="9">
    <source>
        <dbReference type="Proteomes" id="UP000033647"/>
    </source>
</evidence>
<dbReference type="InterPro" id="IPR002464">
    <property type="entry name" value="DNA/RNA_helicase_DEAH_CS"/>
</dbReference>
<dbReference type="EC" id="3.6.4.13" evidence="1"/>
<dbReference type="Pfam" id="PF04408">
    <property type="entry name" value="WHD_HA2"/>
    <property type="match status" value="1"/>
</dbReference>
<dbReference type="PROSITE" id="PS00690">
    <property type="entry name" value="DEAH_ATP_HELICASE"/>
    <property type="match status" value="1"/>
</dbReference>
<dbReference type="SMART" id="SM00847">
    <property type="entry name" value="HA2"/>
    <property type="match status" value="1"/>
</dbReference>
<feature type="domain" description="Helicase C-terminal" evidence="7">
    <location>
        <begin position="991"/>
        <end position="1170"/>
    </location>
</feature>
<dbReference type="SMART" id="SM00490">
    <property type="entry name" value="HELICc"/>
    <property type="match status" value="1"/>
</dbReference>
<dbReference type="Pfam" id="PF21010">
    <property type="entry name" value="HA2_C"/>
    <property type="match status" value="1"/>
</dbReference>
<dbReference type="InterPro" id="IPR011545">
    <property type="entry name" value="DEAD/DEAH_box_helicase_dom"/>
</dbReference>
<dbReference type="GO" id="GO:0005524">
    <property type="term" value="F:ATP binding"/>
    <property type="evidence" value="ECO:0007669"/>
    <property type="project" value="UniProtKB-KW"/>
</dbReference>
<feature type="domain" description="Helicase ATP-binding" evidence="6">
    <location>
        <begin position="721"/>
        <end position="896"/>
    </location>
</feature>
<keyword evidence="9" id="KW-1185">Reference proteome</keyword>
<dbReference type="Proteomes" id="UP000033647">
    <property type="component" value="Unassembled WGS sequence"/>
</dbReference>
<dbReference type="STRING" id="1047168.A0A0F4GCC2"/>
<evidence type="ECO:0000313" key="8">
    <source>
        <dbReference type="EMBL" id="KJX95026.1"/>
    </source>
</evidence>
<dbReference type="InterPro" id="IPR048333">
    <property type="entry name" value="HA2_WH"/>
</dbReference>
<dbReference type="Pfam" id="PF00271">
    <property type="entry name" value="Helicase_C"/>
    <property type="match status" value="1"/>
</dbReference>
<dbReference type="PANTHER" id="PTHR18934:SF203">
    <property type="entry name" value="ATP-DEPENDENT RNA HELICASE A"/>
    <property type="match status" value="1"/>
</dbReference>
<name>A0A0F4GCC2_9PEZI</name>
<evidence type="ECO:0000256" key="4">
    <source>
        <dbReference type="ARBA" id="ARBA00022840"/>
    </source>
</evidence>
<sequence>MSSLLRLSLSIRVGYVSKYLRLLDIARCSNDNVEVQRREYATAKARARVAATKRHDALPRRRRILGRVIQSMDPAPATTGSAGTARDALELPAVDPSEEALSLSIEQQSNDISSSDTKIIMTMEYVKKHMDLPEASDYPHLSPDMFNSSKVSMLLHNACLNKKEELETSQEWKHYQHRARTDTAFELVLDVRIGSALSTTYTGFGRNKKSAFTAAWLQLLSELHTSGLLPPLLRERASYSTEELEATSKTTSEILQDLGKQAPYARQGLFVVSTMISTFRSACRKAGLSVQSEGESLVIAPGRIKYDIGVEIPELFSAKTMFTGYGKTGKEAKNLAWANMLKDMHTNGTLRQLFDPAKRAGRRVKVSAVQDPVAELGNTVNDDADLELGNIDTEREVSRNAVSVVDDPVIEQETIDNDAEDLELVNLDPYTMKVEKDAKLEIYTYAAALGLAPTFDAQFVEPRTRRARFARGQKHIIQASIALPELGISITSAARDLETAEIGAAIEFKRKAEELRSQPVTTDGETLPEFDILTVATARQFVDFCRQYNSHIDMEAEQVIVAGVDHISVRIAVDGEDLNTPSMMRTKKDAMAVAYLLASLHIAKTNPARLAAFAAALKIPQKNRTLDANISTSAINMMRDGLIRARRAGLPDAREVLEADDIGSGDARSTTGRRPLGPRERQIASKQLLEARTQFELDAGLETLRTSRAALPMSKQQRQVIDTVSAHTYSIIIGATGSGKTTQVPQILLDNAIERGEGGFCDIVCTQPRRLAATSMAHRVAVERNEPIGNTVGYHVRFDRTLPRPGGSITYCTTGILLAQLKSDPDGVFDRVSHLVIDEVHERDLQTDFLLVILKKAIAHRKASRKAVPKVILMSATLDRKLFADYLTQYDSNGKTVCPALSVPGRTFPVKERYLADIVNEIESAHKAEFEALMQVGNGTSEAFLAAENMFASRSTTKGNVIDWKRGTTLAKHDVADPSGEKEESMVPVALLAATIAHVCKTSADDGAILAFLPGLSEILSTEELLLQGPIFGVDFNNAARYRIHLLHSQVDPEKQSEVLDRPTPGCRKIILSTNIAETSITVPDVKHVVDTGKMRESRYDQVRRITKLQTVWESTSNARQRAGRAGRVQEGNYYALYTRERREAMPAAGLAELLRSDLQSVCLSVKAQGFQESVSKFLAQAIEPPPQESVDAAIDNLKAIEAFTADQELTALGRVLSKLPVHPTLGKMIILGVIFKCLHPMLVLGSMDSERSIFHCPPAVRDAARIAQQVYNKHESDQLAYLEAFTALKSTLETSGIRSAYKVAQSHYLSMGTFRLIDSTAQQILQHLVEANLVPDEGGSQYGGAALNIHSDNASLIKCLLLAGTYPNVGVKGPGKTLAHRTTIAERVLIHPSSVNRINKSESKEDRIYAFSTLARNVAGTQLFMRDITLITPLMLLLFGGTLKLQGIKRLNMDGWLPIRLRTSQDAEYASKLVLEFRKGLDRVLNHAFQSLSGNGGRSLHDDEIRDHFTSNVAELLDEQRSMRRPDSA</sequence>
<dbReference type="InterPro" id="IPR014001">
    <property type="entry name" value="Helicase_ATP-bd"/>
</dbReference>
<dbReference type="CDD" id="cd18791">
    <property type="entry name" value="SF2_C_RHA"/>
    <property type="match status" value="1"/>
</dbReference>
<dbReference type="InterPro" id="IPR007502">
    <property type="entry name" value="Helicase-assoc_dom"/>
</dbReference>
<dbReference type="GO" id="GO:1990904">
    <property type="term" value="C:ribonucleoprotein complex"/>
    <property type="evidence" value="ECO:0007669"/>
    <property type="project" value="UniProtKB-ARBA"/>
</dbReference>
<evidence type="ECO:0000259" key="7">
    <source>
        <dbReference type="PROSITE" id="PS51194"/>
    </source>
</evidence>
<keyword evidence="4" id="KW-0067">ATP-binding</keyword>
<evidence type="ECO:0000256" key="2">
    <source>
        <dbReference type="ARBA" id="ARBA00022741"/>
    </source>
</evidence>
<keyword evidence="2" id="KW-0547">Nucleotide-binding</keyword>
<dbReference type="GO" id="GO:0003724">
    <property type="term" value="F:RNA helicase activity"/>
    <property type="evidence" value="ECO:0007669"/>
    <property type="project" value="UniProtKB-EC"/>
</dbReference>
<gene>
    <name evidence="8" type="ORF">TI39_contig4141g00005</name>
</gene>
<reference evidence="8 9" key="1">
    <citation type="submission" date="2015-03" db="EMBL/GenBank/DDBJ databases">
        <title>RNA-seq based gene annotation and comparative genomics of four Zymoseptoria species reveal species-specific pathogenicity related genes and transposable element activity.</title>
        <authorList>
            <person name="Grandaubert J."/>
            <person name="Bhattacharyya A."/>
            <person name="Stukenbrock E.H."/>
        </authorList>
    </citation>
    <scope>NUCLEOTIDE SEQUENCE [LARGE SCALE GENOMIC DNA]</scope>
    <source>
        <strain evidence="8 9">Zb18110</strain>
    </source>
</reference>
<evidence type="ECO:0000256" key="1">
    <source>
        <dbReference type="ARBA" id="ARBA00012552"/>
    </source>
</evidence>
<comment type="caution">
    <text evidence="8">The sequence shown here is derived from an EMBL/GenBank/DDBJ whole genome shotgun (WGS) entry which is preliminary data.</text>
</comment>
<dbReference type="InterPro" id="IPR027417">
    <property type="entry name" value="P-loop_NTPase"/>
</dbReference>
<dbReference type="SMART" id="SM00487">
    <property type="entry name" value="DEXDc"/>
    <property type="match status" value="1"/>
</dbReference>
<dbReference type="Pfam" id="PF00270">
    <property type="entry name" value="DEAD"/>
    <property type="match status" value="1"/>
</dbReference>
<dbReference type="GO" id="GO:0016787">
    <property type="term" value="F:hydrolase activity"/>
    <property type="evidence" value="ECO:0007669"/>
    <property type="project" value="UniProtKB-KW"/>
</dbReference>
<evidence type="ECO:0000256" key="3">
    <source>
        <dbReference type="ARBA" id="ARBA00022801"/>
    </source>
</evidence>
<dbReference type="PROSITE" id="PS51194">
    <property type="entry name" value="HELICASE_CTER"/>
    <property type="match status" value="1"/>
</dbReference>
<accession>A0A0F4GCC2</accession>
<organism evidence="8 9">
    <name type="scientific">Zymoseptoria brevis</name>
    <dbReference type="NCBI Taxonomy" id="1047168"/>
    <lineage>
        <taxon>Eukaryota</taxon>
        <taxon>Fungi</taxon>
        <taxon>Dikarya</taxon>
        <taxon>Ascomycota</taxon>
        <taxon>Pezizomycotina</taxon>
        <taxon>Dothideomycetes</taxon>
        <taxon>Dothideomycetidae</taxon>
        <taxon>Mycosphaerellales</taxon>
        <taxon>Mycosphaerellaceae</taxon>
        <taxon>Zymoseptoria</taxon>
    </lineage>
</organism>
<dbReference type="InterPro" id="IPR001650">
    <property type="entry name" value="Helicase_C-like"/>
</dbReference>
<dbReference type="Gene3D" id="3.40.50.300">
    <property type="entry name" value="P-loop containing nucleotide triphosphate hydrolases"/>
    <property type="match status" value="2"/>
</dbReference>
<protein>
    <recommendedName>
        <fullName evidence="1">RNA helicase</fullName>
        <ecNumber evidence="1">3.6.4.13</ecNumber>
    </recommendedName>
</protein>
<proteinExistence type="predicted"/>
<dbReference type="SUPFAM" id="SSF52540">
    <property type="entry name" value="P-loop containing nucleoside triphosphate hydrolases"/>
    <property type="match status" value="1"/>
</dbReference>
<evidence type="ECO:0000256" key="5">
    <source>
        <dbReference type="SAM" id="MobiDB-lite"/>
    </source>
</evidence>
<dbReference type="EMBL" id="LAFY01004100">
    <property type="protein sequence ID" value="KJX95026.1"/>
    <property type="molecule type" value="Genomic_DNA"/>
</dbReference>
<keyword evidence="3" id="KW-0378">Hydrolase</keyword>
<dbReference type="Pfam" id="PF07717">
    <property type="entry name" value="OB_NTP_bind"/>
    <property type="match status" value="1"/>
</dbReference>
<dbReference type="OrthoDB" id="5600252at2759"/>
<dbReference type="PROSITE" id="PS51192">
    <property type="entry name" value="HELICASE_ATP_BIND_1"/>
    <property type="match status" value="1"/>
</dbReference>
<dbReference type="InterPro" id="IPR011709">
    <property type="entry name" value="DEAD-box_helicase_OB_fold"/>
</dbReference>
<dbReference type="CDD" id="cd17917">
    <property type="entry name" value="DEXHc_RHA-like"/>
    <property type="match status" value="1"/>
</dbReference>
<feature type="region of interest" description="Disordered" evidence="5">
    <location>
        <begin position="659"/>
        <end position="679"/>
    </location>
</feature>